<accession>A0ABT1JEQ0</accession>
<sequence length="256" mass="28157">MRHPFALVRAGRSGPVTWRRGHDQGHENPGRTPIRVHGGRAARPPVRNRRPCGRTTPNPGARSRTTRQAEPGNAADTGPFHSRRKWSGPTATPSEPDVPGRNTAPGRDAPSPPTRPTPFPASGNRAVSESDPTRWLPFPEFPKEPPVVLTSSRPPFHTVSRAPPRAQRSLGQVTQYARHPMEAGIPLARRAPDGHPKRPHPSPVRRFRAEFPARTPPRVLHRSAPRGFQTGHRRFGKVSGAAAGTSDFSRSWFLFS</sequence>
<feature type="compositionally biased region" description="Basic and acidic residues" evidence="1">
    <location>
        <begin position="20"/>
        <end position="29"/>
    </location>
</feature>
<evidence type="ECO:0008006" key="4">
    <source>
        <dbReference type="Google" id="ProtNLM"/>
    </source>
</evidence>
<feature type="region of interest" description="Disordered" evidence="1">
    <location>
        <begin position="187"/>
        <end position="235"/>
    </location>
</feature>
<feature type="compositionally biased region" description="Basic residues" evidence="1">
    <location>
        <begin position="197"/>
        <end position="206"/>
    </location>
</feature>
<feature type="region of interest" description="Disordered" evidence="1">
    <location>
        <begin position="1"/>
        <end position="170"/>
    </location>
</feature>
<reference evidence="2 3" key="1">
    <citation type="submission" date="2022-06" db="EMBL/GenBank/DDBJ databases">
        <title>Genomic Encyclopedia of Type Strains, Phase I: the one thousand microbial genomes (KMG-I) project.</title>
        <authorList>
            <person name="Kyrpides N."/>
        </authorList>
    </citation>
    <scope>NUCLEOTIDE SEQUENCE [LARGE SCALE GENOMIC DNA]</scope>
    <source>
        <strain evidence="2 3">DSM 43889</strain>
    </source>
</reference>
<keyword evidence="3" id="KW-1185">Reference proteome</keyword>
<evidence type="ECO:0000256" key="1">
    <source>
        <dbReference type="SAM" id="MobiDB-lite"/>
    </source>
</evidence>
<proteinExistence type="predicted"/>
<evidence type="ECO:0000313" key="2">
    <source>
        <dbReference type="EMBL" id="MCP2330977.1"/>
    </source>
</evidence>
<dbReference type="Proteomes" id="UP000791080">
    <property type="component" value="Unassembled WGS sequence"/>
</dbReference>
<dbReference type="EMBL" id="AUBJ02000001">
    <property type="protein sequence ID" value="MCP2330977.1"/>
    <property type="molecule type" value="Genomic_DNA"/>
</dbReference>
<organism evidence="2 3">
    <name type="scientific">Actinoalloteichus caeruleus DSM 43889</name>
    <dbReference type="NCBI Taxonomy" id="1120930"/>
    <lineage>
        <taxon>Bacteria</taxon>
        <taxon>Bacillati</taxon>
        <taxon>Actinomycetota</taxon>
        <taxon>Actinomycetes</taxon>
        <taxon>Pseudonocardiales</taxon>
        <taxon>Pseudonocardiaceae</taxon>
        <taxon>Actinoalloteichus</taxon>
        <taxon>Actinoalloteichus cyanogriseus</taxon>
    </lineage>
</organism>
<protein>
    <recommendedName>
        <fullName evidence="4">Basic proline-rich protein</fullName>
    </recommendedName>
</protein>
<comment type="caution">
    <text evidence="2">The sequence shown here is derived from an EMBL/GenBank/DDBJ whole genome shotgun (WGS) entry which is preliminary data.</text>
</comment>
<evidence type="ECO:0000313" key="3">
    <source>
        <dbReference type="Proteomes" id="UP000791080"/>
    </source>
</evidence>
<name>A0ABT1JEQ0_ACTCY</name>
<gene>
    <name evidence="2" type="ORF">G443_001247</name>
</gene>
<feature type="compositionally biased region" description="Pro residues" evidence="1">
    <location>
        <begin position="110"/>
        <end position="119"/>
    </location>
</feature>